<dbReference type="STRING" id="1423774.FD31_GL000339"/>
<evidence type="ECO:0000313" key="1">
    <source>
        <dbReference type="EMBL" id="KRM17260.1"/>
    </source>
</evidence>
<keyword evidence="2" id="KW-1185">Reference proteome</keyword>
<dbReference type="Proteomes" id="UP000051302">
    <property type="component" value="Unassembled WGS sequence"/>
</dbReference>
<name>A0A0R1WS69_9LACO</name>
<accession>A0A0R1WS69</accession>
<gene>
    <name evidence="1" type="ORF">FD31_GL000339</name>
</gene>
<organism evidence="1 2">
    <name type="scientific">Companilactobacillus nantensis DSM 16982</name>
    <dbReference type="NCBI Taxonomy" id="1423774"/>
    <lineage>
        <taxon>Bacteria</taxon>
        <taxon>Bacillati</taxon>
        <taxon>Bacillota</taxon>
        <taxon>Bacilli</taxon>
        <taxon>Lactobacillales</taxon>
        <taxon>Lactobacillaceae</taxon>
        <taxon>Companilactobacillus</taxon>
    </lineage>
</organism>
<dbReference type="RefSeq" id="WP_057891918.1">
    <property type="nucleotide sequence ID" value="NZ_AZFV01000011.1"/>
</dbReference>
<comment type="caution">
    <text evidence="1">The sequence shown here is derived from an EMBL/GenBank/DDBJ whole genome shotgun (WGS) entry which is preliminary data.</text>
</comment>
<dbReference type="EMBL" id="AZFV01000011">
    <property type="protein sequence ID" value="KRM17260.1"/>
    <property type="molecule type" value="Genomic_DNA"/>
</dbReference>
<evidence type="ECO:0000313" key="2">
    <source>
        <dbReference type="Proteomes" id="UP000051302"/>
    </source>
</evidence>
<reference evidence="1 2" key="1">
    <citation type="journal article" date="2015" name="Genome Announc.">
        <title>Expanding the biotechnology potential of lactobacilli through comparative genomics of 213 strains and associated genera.</title>
        <authorList>
            <person name="Sun Z."/>
            <person name="Harris H.M."/>
            <person name="McCann A."/>
            <person name="Guo C."/>
            <person name="Argimon S."/>
            <person name="Zhang W."/>
            <person name="Yang X."/>
            <person name="Jeffery I.B."/>
            <person name="Cooney J.C."/>
            <person name="Kagawa T.F."/>
            <person name="Liu W."/>
            <person name="Song Y."/>
            <person name="Salvetti E."/>
            <person name="Wrobel A."/>
            <person name="Rasinkangas P."/>
            <person name="Parkhill J."/>
            <person name="Rea M.C."/>
            <person name="O'Sullivan O."/>
            <person name="Ritari J."/>
            <person name="Douillard F.P."/>
            <person name="Paul Ross R."/>
            <person name="Yang R."/>
            <person name="Briner A.E."/>
            <person name="Felis G.E."/>
            <person name="de Vos W.M."/>
            <person name="Barrangou R."/>
            <person name="Klaenhammer T.R."/>
            <person name="Caufield P.W."/>
            <person name="Cui Y."/>
            <person name="Zhang H."/>
            <person name="O'Toole P.W."/>
        </authorList>
    </citation>
    <scope>NUCLEOTIDE SEQUENCE [LARGE SCALE GENOMIC DNA]</scope>
    <source>
        <strain evidence="1 2">DSM 16982</strain>
    </source>
</reference>
<dbReference type="PATRIC" id="fig|1423774.3.peg.346"/>
<protein>
    <submittedName>
        <fullName evidence="1">Uncharacterized protein</fullName>
    </submittedName>
</protein>
<dbReference type="AlphaFoldDB" id="A0A0R1WS69"/>
<proteinExistence type="predicted"/>
<sequence length="77" mass="8353">MCKGALGARADALNDSLMISANVKPVAFVEDTTDLQNQVNAYVKNISDLAKNFGDTKVKAAPSHRNKLMRLAQALYD</sequence>